<keyword evidence="4" id="KW-1003">Cell membrane</keyword>
<protein>
    <submittedName>
        <fullName evidence="11">Branched-chain amino acid ABC transporter permease</fullName>
    </submittedName>
</protein>
<keyword evidence="3" id="KW-0813">Transport</keyword>
<dbReference type="InterPro" id="IPR011606">
    <property type="entry name" value="Brnchd-chn_aa_trnsp_permease"/>
</dbReference>
<organism evidence="11 13">
    <name type="scientific">Brachybacterium saurashtrense</name>
    <dbReference type="NCBI Taxonomy" id="556288"/>
    <lineage>
        <taxon>Bacteria</taxon>
        <taxon>Bacillati</taxon>
        <taxon>Actinomycetota</taxon>
        <taxon>Actinomycetes</taxon>
        <taxon>Micrococcales</taxon>
        <taxon>Dermabacteraceae</taxon>
        <taxon>Brachybacterium</taxon>
    </lineage>
</organism>
<dbReference type="GO" id="GO:1903785">
    <property type="term" value="P:L-valine transmembrane transport"/>
    <property type="evidence" value="ECO:0007669"/>
    <property type="project" value="TreeGrafter"/>
</dbReference>
<dbReference type="GO" id="GO:0005886">
    <property type="term" value="C:plasma membrane"/>
    <property type="evidence" value="ECO:0007669"/>
    <property type="project" value="UniProtKB-SubCell"/>
</dbReference>
<evidence type="ECO:0000256" key="1">
    <source>
        <dbReference type="ARBA" id="ARBA00004651"/>
    </source>
</evidence>
<evidence type="ECO:0000313" key="10">
    <source>
        <dbReference type="EMBL" id="AXK44601.1"/>
    </source>
</evidence>
<name>A0A345YKZ9_9MICO</name>
<keyword evidence="12" id="KW-1185">Reference proteome</keyword>
<dbReference type="EMBL" id="QSWH01000003">
    <property type="protein sequence ID" value="RRR23213.1"/>
    <property type="molecule type" value="Genomic_DNA"/>
</dbReference>
<dbReference type="KEGG" id="bsau:DWV08_02490"/>
<sequence length="285" mass="28204">MTDASTPVPGRAPSSSATASGEEAAALRGLRRTGVSIGLATGLYGISFGALATTSGLDVWQAMVLSAVMFTGGSQFAFIGVLGGGGSAFGAALASLLLGVRNTLYGLILAPSLPRGGVRGLARAQLTIDESAALAATGTTIAQKRAGFWAAGVWVYVFWTLFSLVGALAGRHVADPAAWGLDAAAAAAFLALLWPRLRSGDAVAIAGAAAFVALVTTPALPAGLPVLAAALVAVLAGLLPPRRPVHREGVEPEGPAGGAQEADGAEDRATDDDAAADGAAGRGRP</sequence>
<evidence type="ECO:0000256" key="8">
    <source>
        <dbReference type="SAM" id="MobiDB-lite"/>
    </source>
</evidence>
<evidence type="ECO:0000256" key="3">
    <source>
        <dbReference type="ARBA" id="ARBA00022448"/>
    </source>
</evidence>
<feature type="compositionally biased region" description="Low complexity" evidence="8">
    <location>
        <begin position="252"/>
        <end position="262"/>
    </location>
</feature>
<keyword evidence="6 9" id="KW-1133">Transmembrane helix</keyword>
<feature type="region of interest" description="Disordered" evidence="8">
    <location>
        <begin position="1"/>
        <end position="20"/>
    </location>
</feature>
<evidence type="ECO:0000313" key="12">
    <source>
        <dbReference type="Proteomes" id="UP000254236"/>
    </source>
</evidence>
<keyword evidence="5 9" id="KW-0812">Transmembrane</keyword>
<evidence type="ECO:0000313" key="11">
    <source>
        <dbReference type="EMBL" id="RRR23213.1"/>
    </source>
</evidence>
<evidence type="ECO:0000256" key="5">
    <source>
        <dbReference type="ARBA" id="ARBA00022692"/>
    </source>
</evidence>
<dbReference type="OrthoDB" id="5195391at2"/>
<dbReference type="Pfam" id="PF03591">
    <property type="entry name" value="AzlC"/>
    <property type="match status" value="1"/>
</dbReference>
<comment type="similarity">
    <text evidence="2">Belongs to the AzlC family.</text>
</comment>
<evidence type="ECO:0000256" key="4">
    <source>
        <dbReference type="ARBA" id="ARBA00022475"/>
    </source>
</evidence>
<feature type="transmembrane region" description="Helical" evidence="9">
    <location>
        <begin position="176"/>
        <end position="193"/>
    </location>
</feature>
<reference evidence="10 12" key="1">
    <citation type="submission" date="2018-07" db="EMBL/GenBank/DDBJ databases">
        <title>Brachybacterium saurashtrense DSM 23186 genome sequence.</title>
        <authorList>
            <person name="Guo L."/>
        </authorList>
    </citation>
    <scope>NUCLEOTIDE SEQUENCE [LARGE SCALE GENOMIC DNA]</scope>
    <source>
        <strain evidence="10 12">DSM 23186</strain>
    </source>
</reference>
<comment type="subcellular location">
    <subcellularLocation>
        <location evidence="1">Cell membrane</location>
        <topology evidence="1">Multi-pass membrane protein</topology>
    </subcellularLocation>
</comment>
<dbReference type="AlphaFoldDB" id="A0A345YKZ9"/>
<dbReference type="Proteomes" id="UP000254236">
    <property type="component" value="Chromosome"/>
</dbReference>
<proteinExistence type="inferred from homology"/>
<evidence type="ECO:0000313" key="13">
    <source>
        <dbReference type="Proteomes" id="UP000282185"/>
    </source>
</evidence>
<evidence type="ECO:0000256" key="6">
    <source>
        <dbReference type="ARBA" id="ARBA00022989"/>
    </source>
</evidence>
<feature type="transmembrane region" description="Helical" evidence="9">
    <location>
        <begin position="148"/>
        <end position="170"/>
    </location>
</feature>
<dbReference type="PANTHER" id="PTHR34979:SF1">
    <property type="entry name" value="INNER MEMBRANE PROTEIN YGAZ"/>
    <property type="match status" value="1"/>
</dbReference>
<accession>A0A345YKZ9</accession>
<reference evidence="11 13" key="2">
    <citation type="submission" date="2018-08" db="EMBL/GenBank/DDBJ databases">
        <title>Brachybacterium saurashtrense DSM 23186.</title>
        <authorList>
            <person name="Li Y."/>
        </authorList>
    </citation>
    <scope>NUCLEOTIDE SEQUENCE [LARGE SCALE GENOMIC DNA]</scope>
    <source>
        <strain evidence="11 13">DSM 23186</strain>
    </source>
</reference>
<dbReference type="RefSeq" id="WP_115412355.1">
    <property type="nucleotide sequence ID" value="NZ_CP031356.1"/>
</dbReference>
<feature type="transmembrane region" description="Helical" evidence="9">
    <location>
        <begin position="37"/>
        <end position="57"/>
    </location>
</feature>
<gene>
    <name evidence="10" type="ORF">DWV08_02490</name>
    <name evidence="11" type="ORF">DXU92_07620</name>
</gene>
<keyword evidence="7 9" id="KW-0472">Membrane</keyword>
<dbReference type="Proteomes" id="UP000282185">
    <property type="component" value="Unassembled WGS sequence"/>
</dbReference>
<dbReference type="EMBL" id="CP031356">
    <property type="protein sequence ID" value="AXK44601.1"/>
    <property type="molecule type" value="Genomic_DNA"/>
</dbReference>
<evidence type="ECO:0000256" key="7">
    <source>
        <dbReference type="ARBA" id="ARBA00023136"/>
    </source>
</evidence>
<feature type="region of interest" description="Disordered" evidence="8">
    <location>
        <begin position="244"/>
        <end position="285"/>
    </location>
</feature>
<evidence type="ECO:0000256" key="9">
    <source>
        <dbReference type="SAM" id="Phobius"/>
    </source>
</evidence>
<feature type="transmembrane region" description="Helical" evidence="9">
    <location>
        <begin position="77"/>
        <end position="100"/>
    </location>
</feature>
<evidence type="ECO:0000256" key="2">
    <source>
        <dbReference type="ARBA" id="ARBA00010735"/>
    </source>
</evidence>
<dbReference type="PANTHER" id="PTHR34979">
    <property type="entry name" value="INNER MEMBRANE PROTEIN YGAZ"/>
    <property type="match status" value="1"/>
</dbReference>